<comment type="caution">
    <text evidence="5">The sequence shown here is derived from an EMBL/GenBank/DDBJ whole genome shotgun (WGS) entry which is preliminary data.</text>
</comment>
<comment type="cofactor">
    <cofactor evidence="1">
        <name>Fe(2+)</name>
        <dbReference type="ChEBI" id="CHEBI:29033"/>
    </cofactor>
</comment>
<sequence>MRTEALSSLIPDAADFLDHPPTEAVAWRGSSTLDFGLAAVGELIDHGSLQRQMVSMVKDGQRVAPAAYTWAGQPIQPGFAEVVRTTKVSAYIGAGATTVLESLHRTWKPIGDLCRRLSHETGLPISANAYLTPSGSQGFAHHYDTHSVLIVQTAGSKTWQLHAPVYNDPLENQPWDGSKVTEAEWDRLKTGTPFLEVMLEPGDSLWIPRGWIHNGFATDDHSLHVSFSFPTLTPYWLAGELIRALGSERAFRAELPWGFGRSADLRAEALATTTKLLAEHFSALSEQPAENSELADTYRRFSLESSRHPMDNFLPAPTLDTQVRTVAESAAGVDWTADGRLRVHLGDSIVEFENAPARVVAELLTADSSTPWTGQALELDETEALELVSLLLRTGLAVRA</sequence>
<dbReference type="AlphaFoldDB" id="A0A4R4ZHG6"/>
<dbReference type="PROSITE" id="PS51184">
    <property type="entry name" value="JMJC"/>
    <property type="match status" value="1"/>
</dbReference>
<gene>
    <name evidence="5" type="ORF">E1263_20825</name>
</gene>
<evidence type="ECO:0000256" key="2">
    <source>
        <dbReference type="ARBA" id="ARBA00022723"/>
    </source>
</evidence>
<dbReference type="EMBL" id="SMKX01000059">
    <property type="protein sequence ID" value="TDD58091.1"/>
    <property type="molecule type" value="Genomic_DNA"/>
</dbReference>
<accession>A0A4R4ZHG6</accession>
<keyword evidence="2" id="KW-0479">Metal-binding</keyword>
<evidence type="ECO:0000256" key="3">
    <source>
        <dbReference type="ARBA" id="ARBA00023004"/>
    </source>
</evidence>
<dbReference type="PANTHER" id="PTHR13096:SF8">
    <property type="entry name" value="RIBOSOMAL OXYGENASE 1"/>
    <property type="match status" value="1"/>
</dbReference>
<dbReference type="Pfam" id="PF08007">
    <property type="entry name" value="JmjC_2"/>
    <property type="match status" value="1"/>
</dbReference>
<dbReference type="SUPFAM" id="SSF51197">
    <property type="entry name" value="Clavaminate synthase-like"/>
    <property type="match status" value="1"/>
</dbReference>
<dbReference type="PANTHER" id="PTHR13096">
    <property type="entry name" value="MINA53 MYC INDUCED NUCLEAR ANTIGEN"/>
    <property type="match status" value="1"/>
</dbReference>
<reference evidence="5 6" key="1">
    <citation type="submission" date="2019-03" db="EMBL/GenBank/DDBJ databases">
        <title>Draft genome sequences of novel Actinobacteria.</title>
        <authorList>
            <person name="Sahin N."/>
            <person name="Ay H."/>
            <person name="Saygin H."/>
        </authorList>
    </citation>
    <scope>NUCLEOTIDE SEQUENCE [LARGE SCALE GENOMIC DNA]</scope>
    <source>
        <strain evidence="5 6">JCM 13523</strain>
    </source>
</reference>
<dbReference type="GO" id="GO:0046872">
    <property type="term" value="F:metal ion binding"/>
    <property type="evidence" value="ECO:0007669"/>
    <property type="project" value="UniProtKB-KW"/>
</dbReference>
<feature type="domain" description="JmjC" evidence="4">
    <location>
        <begin position="95"/>
        <end position="246"/>
    </location>
</feature>
<dbReference type="SMART" id="SM00558">
    <property type="entry name" value="JmjC"/>
    <property type="match status" value="1"/>
</dbReference>
<proteinExistence type="predicted"/>
<evidence type="ECO:0000259" key="4">
    <source>
        <dbReference type="PROSITE" id="PS51184"/>
    </source>
</evidence>
<name>A0A4R4ZHG6_9ACTN</name>
<evidence type="ECO:0000256" key="1">
    <source>
        <dbReference type="ARBA" id="ARBA00001954"/>
    </source>
</evidence>
<dbReference type="Proteomes" id="UP000295124">
    <property type="component" value="Unassembled WGS sequence"/>
</dbReference>
<keyword evidence="6" id="KW-1185">Reference proteome</keyword>
<dbReference type="OrthoDB" id="9764016at2"/>
<organism evidence="5 6">
    <name type="scientific">Kribbella antibiotica</name>
    <dbReference type="NCBI Taxonomy" id="190195"/>
    <lineage>
        <taxon>Bacteria</taxon>
        <taxon>Bacillati</taxon>
        <taxon>Actinomycetota</taxon>
        <taxon>Actinomycetes</taxon>
        <taxon>Propionibacteriales</taxon>
        <taxon>Kribbellaceae</taxon>
        <taxon>Kribbella</taxon>
    </lineage>
</organism>
<dbReference type="RefSeq" id="WP_132169848.1">
    <property type="nucleotide sequence ID" value="NZ_SMKX01000059.1"/>
</dbReference>
<evidence type="ECO:0000313" key="5">
    <source>
        <dbReference type="EMBL" id="TDD58091.1"/>
    </source>
</evidence>
<evidence type="ECO:0000313" key="6">
    <source>
        <dbReference type="Proteomes" id="UP000295124"/>
    </source>
</evidence>
<dbReference type="InterPro" id="IPR039994">
    <property type="entry name" value="NO66-like"/>
</dbReference>
<keyword evidence="3" id="KW-0408">Iron</keyword>
<dbReference type="Gene3D" id="2.60.120.650">
    <property type="entry name" value="Cupin"/>
    <property type="match status" value="1"/>
</dbReference>
<protein>
    <recommendedName>
        <fullName evidence="4">JmjC domain-containing protein</fullName>
    </recommendedName>
</protein>
<dbReference type="InterPro" id="IPR003347">
    <property type="entry name" value="JmjC_dom"/>
</dbReference>